<feature type="chain" id="PRO_5012322615" evidence="1">
    <location>
        <begin position="26"/>
        <end position="35"/>
    </location>
</feature>
<dbReference type="Proteomes" id="UP000188268">
    <property type="component" value="Unassembled WGS sequence"/>
</dbReference>
<gene>
    <name evidence="2" type="ORF">CCACVL1_21105</name>
</gene>
<keyword evidence="3" id="KW-1185">Reference proteome</keyword>
<keyword evidence="1" id="KW-0732">Signal</keyword>
<organism evidence="2 3">
    <name type="scientific">Corchorus capsularis</name>
    <name type="common">Jute</name>
    <dbReference type="NCBI Taxonomy" id="210143"/>
    <lineage>
        <taxon>Eukaryota</taxon>
        <taxon>Viridiplantae</taxon>
        <taxon>Streptophyta</taxon>
        <taxon>Embryophyta</taxon>
        <taxon>Tracheophyta</taxon>
        <taxon>Spermatophyta</taxon>
        <taxon>Magnoliopsida</taxon>
        <taxon>eudicotyledons</taxon>
        <taxon>Gunneridae</taxon>
        <taxon>Pentapetalae</taxon>
        <taxon>rosids</taxon>
        <taxon>malvids</taxon>
        <taxon>Malvales</taxon>
        <taxon>Malvaceae</taxon>
        <taxon>Grewioideae</taxon>
        <taxon>Apeibeae</taxon>
        <taxon>Corchorus</taxon>
    </lineage>
</organism>
<reference evidence="2 3" key="1">
    <citation type="submission" date="2013-09" db="EMBL/GenBank/DDBJ databases">
        <title>Corchorus capsularis genome sequencing.</title>
        <authorList>
            <person name="Alam M."/>
            <person name="Haque M.S."/>
            <person name="Islam M.S."/>
            <person name="Emdad E.M."/>
            <person name="Islam M.M."/>
            <person name="Ahmed B."/>
            <person name="Halim A."/>
            <person name="Hossen Q.M.M."/>
            <person name="Hossain M.Z."/>
            <person name="Ahmed R."/>
            <person name="Khan M.M."/>
            <person name="Islam R."/>
            <person name="Rashid M.M."/>
            <person name="Khan S.A."/>
            <person name="Rahman M.S."/>
            <person name="Alam M."/>
        </authorList>
    </citation>
    <scope>NUCLEOTIDE SEQUENCE [LARGE SCALE GENOMIC DNA]</scope>
    <source>
        <strain evidence="3">cv. CVL-1</strain>
        <tissue evidence="2">Whole seedling</tissue>
    </source>
</reference>
<sequence length="35" mass="3538">MGNRSVFLLASALVLLAAAASTASASNIVEHSFFA</sequence>
<protein>
    <submittedName>
        <fullName evidence="2">Uncharacterized protein</fullName>
    </submittedName>
</protein>
<proteinExistence type="predicted"/>
<accession>A0A1R3H860</accession>
<dbReference type="EMBL" id="AWWV01012523">
    <property type="protein sequence ID" value="OMO66524.1"/>
    <property type="molecule type" value="Genomic_DNA"/>
</dbReference>
<dbReference type="AlphaFoldDB" id="A0A1R3H860"/>
<evidence type="ECO:0000313" key="3">
    <source>
        <dbReference type="Proteomes" id="UP000188268"/>
    </source>
</evidence>
<feature type="signal peptide" evidence="1">
    <location>
        <begin position="1"/>
        <end position="25"/>
    </location>
</feature>
<evidence type="ECO:0000256" key="1">
    <source>
        <dbReference type="SAM" id="SignalP"/>
    </source>
</evidence>
<name>A0A1R3H860_COCAP</name>
<evidence type="ECO:0000313" key="2">
    <source>
        <dbReference type="EMBL" id="OMO66524.1"/>
    </source>
</evidence>
<dbReference type="Gramene" id="OMO66524">
    <property type="protein sequence ID" value="OMO66524"/>
    <property type="gene ID" value="CCACVL1_21105"/>
</dbReference>
<comment type="caution">
    <text evidence="2">The sequence shown here is derived from an EMBL/GenBank/DDBJ whole genome shotgun (WGS) entry which is preliminary data.</text>
</comment>